<keyword evidence="1" id="KW-0732">Signal</keyword>
<keyword evidence="3" id="KW-1185">Reference proteome</keyword>
<dbReference type="PANTHER" id="PTHR36578:SF1">
    <property type="entry name" value="APPLE DOMAIN-CONTAINING PROTEIN"/>
    <property type="match status" value="1"/>
</dbReference>
<feature type="chain" id="PRO_5041239172" evidence="1">
    <location>
        <begin position="24"/>
        <end position="298"/>
    </location>
</feature>
<evidence type="ECO:0000313" key="3">
    <source>
        <dbReference type="Proteomes" id="UP001172102"/>
    </source>
</evidence>
<dbReference type="PANTHER" id="PTHR36578">
    <property type="entry name" value="CHROMOSOME 15, WHOLE GENOME SHOTGUN SEQUENCE"/>
    <property type="match status" value="1"/>
</dbReference>
<dbReference type="EMBL" id="JAUKUA010000002">
    <property type="protein sequence ID" value="KAK0725827.1"/>
    <property type="molecule type" value="Genomic_DNA"/>
</dbReference>
<name>A0AA40E5J4_9PEZI</name>
<gene>
    <name evidence="2" type="ORF">B0H67DRAFT_141629</name>
</gene>
<reference evidence="2" key="1">
    <citation type="submission" date="2023-06" db="EMBL/GenBank/DDBJ databases">
        <title>Genome-scale phylogeny and comparative genomics of the fungal order Sordariales.</title>
        <authorList>
            <consortium name="Lawrence Berkeley National Laboratory"/>
            <person name="Hensen N."/>
            <person name="Bonometti L."/>
            <person name="Westerberg I."/>
            <person name="Brannstrom I.O."/>
            <person name="Guillou S."/>
            <person name="Cros-Aarteil S."/>
            <person name="Calhoun S."/>
            <person name="Haridas S."/>
            <person name="Kuo A."/>
            <person name="Mondo S."/>
            <person name="Pangilinan J."/>
            <person name="Riley R."/>
            <person name="Labutti K."/>
            <person name="Andreopoulos B."/>
            <person name="Lipzen A."/>
            <person name="Chen C."/>
            <person name="Yanf M."/>
            <person name="Daum C."/>
            <person name="Ng V."/>
            <person name="Clum A."/>
            <person name="Steindorff A."/>
            <person name="Ohm R."/>
            <person name="Martin F."/>
            <person name="Silar P."/>
            <person name="Natvig D."/>
            <person name="Lalanne C."/>
            <person name="Gautier V."/>
            <person name="Ament-Velasquez S.L."/>
            <person name="Kruys A."/>
            <person name="Hutchinson M.I."/>
            <person name="Powell A.J."/>
            <person name="Barry K."/>
            <person name="Miller A.N."/>
            <person name="Grigoriev I.V."/>
            <person name="Debuchy R."/>
            <person name="Gladieux P."/>
            <person name="Thoren M.H."/>
            <person name="Johannesson H."/>
        </authorList>
    </citation>
    <scope>NUCLEOTIDE SEQUENCE</scope>
    <source>
        <strain evidence="2">SMH4607-1</strain>
    </source>
</reference>
<protein>
    <submittedName>
        <fullName evidence="2">Uncharacterized protein</fullName>
    </submittedName>
</protein>
<feature type="signal peptide" evidence="1">
    <location>
        <begin position="1"/>
        <end position="23"/>
    </location>
</feature>
<evidence type="ECO:0000256" key="1">
    <source>
        <dbReference type="SAM" id="SignalP"/>
    </source>
</evidence>
<organism evidence="2 3">
    <name type="scientific">Lasiosphaeris hirsuta</name>
    <dbReference type="NCBI Taxonomy" id="260670"/>
    <lineage>
        <taxon>Eukaryota</taxon>
        <taxon>Fungi</taxon>
        <taxon>Dikarya</taxon>
        <taxon>Ascomycota</taxon>
        <taxon>Pezizomycotina</taxon>
        <taxon>Sordariomycetes</taxon>
        <taxon>Sordariomycetidae</taxon>
        <taxon>Sordariales</taxon>
        <taxon>Lasiosphaeriaceae</taxon>
        <taxon>Lasiosphaeris</taxon>
    </lineage>
</organism>
<dbReference type="AlphaFoldDB" id="A0AA40E5J4"/>
<accession>A0AA40E5J4</accession>
<sequence length="298" mass="32765">MRGSLSALLAVGAALLFPNVVLGAKNMVLDRPDPIEGYYGPFEFGNSTINAPLDEHGRETYIGVKYYHETFIPEMCAAACTSTTNYNRKHPDASGHYMKCKFFVAYTMLKNGIAQGLYCTMYTREYNKSYATNHGENRGGSEVTMRNGYGWVRDDFRLYTTRRSVSTTSTRRTAATPNPRVISTVTVTDSEGTKTYTILGATTRTVEKTTTEIETVTIGSSVVTICPSPRTTPTRRMTTTTRPTTIATLARRATTSHSVLNITNRRTSTVVQTEAPYAAYAQVERNPAPAVATPVAEV</sequence>
<comment type="caution">
    <text evidence="2">The sequence shown here is derived from an EMBL/GenBank/DDBJ whole genome shotgun (WGS) entry which is preliminary data.</text>
</comment>
<evidence type="ECO:0000313" key="2">
    <source>
        <dbReference type="EMBL" id="KAK0725827.1"/>
    </source>
</evidence>
<proteinExistence type="predicted"/>
<dbReference type="Proteomes" id="UP001172102">
    <property type="component" value="Unassembled WGS sequence"/>
</dbReference>